<accession>K1TJ52</accession>
<evidence type="ECO:0000256" key="1">
    <source>
        <dbReference type="ARBA" id="ARBA00023015"/>
    </source>
</evidence>
<reference evidence="5" key="1">
    <citation type="journal article" date="2013" name="Environ. Microbiol.">
        <title>Microbiota from the distal guts of lean and obese adolescents exhibit partial functional redundancy besides clear differences in community structure.</title>
        <authorList>
            <person name="Ferrer M."/>
            <person name="Ruiz A."/>
            <person name="Lanza F."/>
            <person name="Haange S.B."/>
            <person name="Oberbach A."/>
            <person name="Till H."/>
            <person name="Bargiela R."/>
            <person name="Campoy C."/>
            <person name="Segura M.T."/>
            <person name="Richter M."/>
            <person name="von Bergen M."/>
            <person name="Seifert J."/>
            <person name="Suarez A."/>
        </authorList>
    </citation>
    <scope>NUCLEOTIDE SEQUENCE</scope>
</reference>
<dbReference type="AlphaFoldDB" id="K1TJ52"/>
<keyword evidence="2" id="KW-0238">DNA-binding</keyword>
<dbReference type="SMART" id="SM00895">
    <property type="entry name" value="FCD"/>
    <property type="match status" value="1"/>
</dbReference>
<proteinExistence type="predicted"/>
<dbReference type="PANTHER" id="PTHR43537">
    <property type="entry name" value="TRANSCRIPTIONAL REGULATOR, GNTR FAMILY"/>
    <property type="match status" value="1"/>
</dbReference>
<evidence type="ECO:0000313" key="5">
    <source>
        <dbReference type="EMBL" id="EKC73117.1"/>
    </source>
</evidence>
<keyword evidence="1" id="KW-0805">Transcription regulation</keyword>
<dbReference type="InterPro" id="IPR008920">
    <property type="entry name" value="TF_FadR/GntR_C"/>
</dbReference>
<keyword evidence="3" id="KW-0804">Transcription</keyword>
<dbReference type="InterPro" id="IPR036390">
    <property type="entry name" value="WH_DNA-bd_sf"/>
</dbReference>
<dbReference type="Pfam" id="PF07729">
    <property type="entry name" value="FCD"/>
    <property type="match status" value="1"/>
</dbReference>
<protein>
    <submittedName>
        <fullName evidence="5">Transcriptional regulator, GntR family</fullName>
    </submittedName>
</protein>
<dbReference type="Pfam" id="PF00392">
    <property type="entry name" value="GntR"/>
    <property type="match status" value="1"/>
</dbReference>
<dbReference type="Gene3D" id="1.20.120.530">
    <property type="entry name" value="GntR ligand-binding domain-like"/>
    <property type="match status" value="1"/>
</dbReference>
<dbReference type="GO" id="GO:0003677">
    <property type="term" value="F:DNA binding"/>
    <property type="evidence" value="ECO:0007669"/>
    <property type="project" value="UniProtKB-KW"/>
</dbReference>
<evidence type="ECO:0000256" key="2">
    <source>
        <dbReference type="ARBA" id="ARBA00023125"/>
    </source>
</evidence>
<dbReference type="EMBL" id="AJWZ01001667">
    <property type="protein sequence ID" value="EKC73117.1"/>
    <property type="molecule type" value="Genomic_DNA"/>
</dbReference>
<name>K1TJ52_9ZZZZ</name>
<organism evidence="5">
    <name type="scientific">human gut metagenome</name>
    <dbReference type="NCBI Taxonomy" id="408170"/>
    <lineage>
        <taxon>unclassified sequences</taxon>
        <taxon>metagenomes</taxon>
        <taxon>organismal metagenomes</taxon>
    </lineage>
</organism>
<feature type="non-terminal residue" evidence="5">
    <location>
        <position position="1"/>
    </location>
</feature>
<feature type="domain" description="HTH gntR-type" evidence="4">
    <location>
        <begin position="1"/>
        <end position="51"/>
    </location>
</feature>
<gene>
    <name evidence="5" type="ORF">OBE_02551</name>
</gene>
<dbReference type="GO" id="GO:0003700">
    <property type="term" value="F:DNA-binding transcription factor activity"/>
    <property type="evidence" value="ECO:0007669"/>
    <property type="project" value="InterPro"/>
</dbReference>
<dbReference type="InterPro" id="IPR011711">
    <property type="entry name" value="GntR_C"/>
</dbReference>
<dbReference type="SUPFAM" id="SSF48008">
    <property type="entry name" value="GntR ligand-binding domain-like"/>
    <property type="match status" value="1"/>
</dbReference>
<dbReference type="PANTHER" id="PTHR43537:SF5">
    <property type="entry name" value="UXU OPERON TRANSCRIPTIONAL REGULATOR"/>
    <property type="match status" value="1"/>
</dbReference>
<dbReference type="Gene3D" id="1.10.10.10">
    <property type="entry name" value="Winged helix-like DNA-binding domain superfamily/Winged helix DNA-binding domain"/>
    <property type="match status" value="1"/>
</dbReference>
<sequence>QVEPGEKLPTEAELAENMHISKSAVHAGIKNLERMGFLRVSPRHGVYVADWAECGNVDTLISILKYRDGKLDKATTASLLQTRNVIEGLAVRLFVPKRTDDDIAVLRTIIRDFRQAAQQPRADVDKLAELACSFHRYICFKSGNNVVPLIVNGFHDVNIVLWAQWVRSVGPRAAGDVLEDFLYFVTQGDAEGAIALFDTNTDEFVSRLVDV</sequence>
<dbReference type="InterPro" id="IPR000524">
    <property type="entry name" value="Tscrpt_reg_HTH_GntR"/>
</dbReference>
<evidence type="ECO:0000259" key="4">
    <source>
        <dbReference type="PROSITE" id="PS50949"/>
    </source>
</evidence>
<evidence type="ECO:0000256" key="3">
    <source>
        <dbReference type="ARBA" id="ARBA00023163"/>
    </source>
</evidence>
<dbReference type="SUPFAM" id="SSF46785">
    <property type="entry name" value="Winged helix' DNA-binding domain"/>
    <property type="match status" value="1"/>
</dbReference>
<dbReference type="InterPro" id="IPR036388">
    <property type="entry name" value="WH-like_DNA-bd_sf"/>
</dbReference>
<comment type="caution">
    <text evidence="5">The sequence shown here is derived from an EMBL/GenBank/DDBJ whole genome shotgun (WGS) entry which is preliminary data.</text>
</comment>
<dbReference type="PROSITE" id="PS50949">
    <property type="entry name" value="HTH_GNTR"/>
    <property type="match status" value="1"/>
</dbReference>